<feature type="transmembrane region" description="Helical" evidence="8">
    <location>
        <begin position="51"/>
        <end position="71"/>
    </location>
</feature>
<accession>A0A7K9KG93</accession>
<feature type="transmembrane region" description="Helical" evidence="8">
    <location>
        <begin position="16"/>
        <end position="39"/>
    </location>
</feature>
<dbReference type="Pfam" id="PF00001">
    <property type="entry name" value="7tm_1"/>
    <property type="match status" value="1"/>
</dbReference>
<dbReference type="SUPFAM" id="SSF81321">
    <property type="entry name" value="Family A G protein-coupled receptor-like"/>
    <property type="match status" value="1"/>
</dbReference>
<evidence type="ECO:0000256" key="4">
    <source>
        <dbReference type="ARBA" id="ARBA00023040"/>
    </source>
</evidence>
<comment type="subcellular location">
    <subcellularLocation>
        <location evidence="1">Membrane</location>
        <topology evidence="1">Multi-pass membrane protein</topology>
    </subcellularLocation>
</comment>
<dbReference type="GO" id="GO:0004930">
    <property type="term" value="F:G protein-coupled receptor activity"/>
    <property type="evidence" value="ECO:0007669"/>
    <property type="project" value="UniProtKB-KW"/>
</dbReference>
<reference evidence="10 11" key="1">
    <citation type="submission" date="2019-09" db="EMBL/GenBank/DDBJ databases">
        <title>Bird 10,000 Genomes (B10K) Project - Family phase.</title>
        <authorList>
            <person name="Zhang G."/>
        </authorList>
    </citation>
    <scope>NUCLEOTIDE SEQUENCE [LARGE SCALE GENOMIC DNA]</scope>
    <source>
        <strain evidence="10">B10K-DU-001-34</strain>
        <tissue evidence="10">Muscle</tissue>
    </source>
</reference>
<dbReference type="GO" id="GO:0008142">
    <property type="term" value="F:oxysterol binding"/>
    <property type="evidence" value="ECO:0007669"/>
    <property type="project" value="InterPro"/>
</dbReference>
<evidence type="ECO:0000256" key="5">
    <source>
        <dbReference type="ARBA" id="ARBA00023136"/>
    </source>
</evidence>
<name>A0A7K9KG93_9PASE</name>
<sequence>LISNVSEATSGGHHSLFAVTSSLVLLLGLAGNVLSLSLLPCGAKPLSHSYLLLLQLALLDALFLALLPLHIHSQLLGDTWSFGDTACRVSRAVCCLHSSLSAAFLTCLALDVWLAVLHPLTSIQLRATHYVLLATALWLVALGGTVPVVLHSRDQRSCFGSWAQPPAPVAVFLGWLGCVFGVAVPFCVALLAGSVWRSRRGAARRKALATISMVLAICTLCFLPQQLGQLLQLLLATPQEPLASLILVQRVSQVLASCSCCLNPLLYHSHCSSRAWRCPCRLSLRLRSKRVFTICDQRFGDPSWDGRPRQRCGRKIHRDGIN</sequence>
<evidence type="ECO:0000256" key="6">
    <source>
        <dbReference type="ARBA" id="ARBA00023170"/>
    </source>
</evidence>
<dbReference type="PANTHER" id="PTHR24237:SF37">
    <property type="entry name" value="COAGULATION FACTOR II (THROMBIN) RECEPTOR-LIKE 2-RELATED"/>
    <property type="match status" value="1"/>
</dbReference>
<dbReference type="PRINTS" id="PR00237">
    <property type="entry name" value="GPCRRHODOPSN"/>
</dbReference>
<dbReference type="InterPro" id="IPR017452">
    <property type="entry name" value="GPCR_Rhodpsn_7TM"/>
</dbReference>
<protein>
    <submittedName>
        <fullName evidence="10">LPAR6 protein</fullName>
    </submittedName>
</protein>
<evidence type="ECO:0000256" key="3">
    <source>
        <dbReference type="ARBA" id="ARBA00022989"/>
    </source>
</evidence>
<feature type="transmembrane region" description="Helical" evidence="8">
    <location>
        <begin position="170"/>
        <end position="195"/>
    </location>
</feature>
<evidence type="ECO:0000256" key="7">
    <source>
        <dbReference type="ARBA" id="ARBA00023224"/>
    </source>
</evidence>
<proteinExistence type="predicted"/>
<dbReference type="Proteomes" id="UP000523279">
    <property type="component" value="Unassembled WGS sequence"/>
</dbReference>
<evidence type="ECO:0000313" key="10">
    <source>
        <dbReference type="EMBL" id="NXH49272.1"/>
    </source>
</evidence>
<feature type="non-terminal residue" evidence="10">
    <location>
        <position position="1"/>
    </location>
</feature>
<feature type="transmembrane region" description="Helical" evidence="8">
    <location>
        <begin position="100"/>
        <end position="118"/>
    </location>
</feature>
<feature type="transmembrane region" description="Helical" evidence="8">
    <location>
        <begin position="207"/>
        <end position="227"/>
    </location>
</feature>
<organism evidence="10 11">
    <name type="scientific">Dicaeum eximium</name>
    <dbReference type="NCBI Taxonomy" id="667154"/>
    <lineage>
        <taxon>Eukaryota</taxon>
        <taxon>Metazoa</taxon>
        <taxon>Chordata</taxon>
        <taxon>Craniata</taxon>
        <taxon>Vertebrata</taxon>
        <taxon>Euteleostomi</taxon>
        <taxon>Archelosauria</taxon>
        <taxon>Archosauria</taxon>
        <taxon>Dinosauria</taxon>
        <taxon>Saurischia</taxon>
        <taxon>Theropoda</taxon>
        <taxon>Coelurosauria</taxon>
        <taxon>Aves</taxon>
        <taxon>Neognathae</taxon>
        <taxon>Neoaves</taxon>
        <taxon>Telluraves</taxon>
        <taxon>Australaves</taxon>
        <taxon>Passeriformes</taxon>
        <taxon>Passeroidea</taxon>
        <taxon>Dicaeidae</taxon>
        <taxon>Dicaeum</taxon>
    </lineage>
</organism>
<evidence type="ECO:0000313" key="11">
    <source>
        <dbReference type="Proteomes" id="UP000523279"/>
    </source>
</evidence>
<dbReference type="InterPro" id="IPR000276">
    <property type="entry name" value="GPCR_Rhodpsn"/>
</dbReference>
<keyword evidence="4" id="KW-0297">G-protein coupled receptor</keyword>
<keyword evidence="3 8" id="KW-1133">Transmembrane helix</keyword>
<comment type="caution">
    <text evidence="10">The sequence shown here is derived from an EMBL/GenBank/DDBJ whole genome shotgun (WGS) entry which is preliminary data.</text>
</comment>
<feature type="transmembrane region" description="Helical" evidence="8">
    <location>
        <begin position="130"/>
        <end position="150"/>
    </location>
</feature>
<keyword evidence="5 8" id="KW-0472">Membrane</keyword>
<evidence type="ECO:0000259" key="9">
    <source>
        <dbReference type="PROSITE" id="PS50262"/>
    </source>
</evidence>
<feature type="domain" description="G-protein coupled receptors family 1 profile" evidence="9">
    <location>
        <begin position="31"/>
        <end position="267"/>
    </location>
</feature>
<keyword evidence="7" id="KW-0807">Transducer</keyword>
<feature type="non-terminal residue" evidence="10">
    <location>
        <position position="322"/>
    </location>
</feature>
<dbReference type="InterPro" id="IPR047160">
    <property type="entry name" value="GP183-like"/>
</dbReference>
<keyword evidence="6" id="KW-0675">Receptor</keyword>
<keyword evidence="11" id="KW-1185">Reference proteome</keyword>
<dbReference type="Gene3D" id="1.20.1070.10">
    <property type="entry name" value="Rhodopsin 7-helix transmembrane proteins"/>
    <property type="match status" value="1"/>
</dbReference>
<evidence type="ECO:0000256" key="2">
    <source>
        <dbReference type="ARBA" id="ARBA00022692"/>
    </source>
</evidence>
<dbReference type="EMBL" id="VWZP01009759">
    <property type="protein sequence ID" value="NXH49272.1"/>
    <property type="molecule type" value="Genomic_DNA"/>
</dbReference>
<gene>
    <name evidence="10" type="primary">Lpar6_2</name>
    <name evidence="10" type="ORF">DICEXI_R01220</name>
</gene>
<dbReference type="GO" id="GO:0016020">
    <property type="term" value="C:membrane"/>
    <property type="evidence" value="ECO:0007669"/>
    <property type="project" value="UniProtKB-SubCell"/>
</dbReference>
<dbReference type="AlphaFoldDB" id="A0A7K9KG93"/>
<keyword evidence="2 8" id="KW-0812">Transmembrane</keyword>
<dbReference type="PROSITE" id="PS50262">
    <property type="entry name" value="G_PROTEIN_RECEP_F1_2"/>
    <property type="match status" value="1"/>
</dbReference>
<evidence type="ECO:0000256" key="8">
    <source>
        <dbReference type="SAM" id="Phobius"/>
    </source>
</evidence>
<evidence type="ECO:0000256" key="1">
    <source>
        <dbReference type="ARBA" id="ARBA00004141"/>
    </source>
</evidence>
<dbReference type="PANTHER" id="PTHR24237">
    <property type="entry name" value="G-PROTEIN COUPLED RECEPTOR"/>
    <property type="match status" value="1"/>
</dbReference>